<name>A0A838BJ50_9HYPH</name>
<keyword evidence="1" id="KW-0472">Membrane</keyword>
<dbReference type="RefSeq" id="WP_181051250.1">
    <property type="nucleotide sequence ID" value="NZ_JACDXJ010000001.1"/>
</dbReference>
<protein>
    <submittedName>
        <fullName evidence="2">Uncharacterized protein</fullName>
    </submittedName>
</protein>
<keyword evidence="1" id="KW-1133">Transmembrane helix</keyword>
<evidence type="ECO:0000256" key="1">
    <source>
        <dbReference type="SAM" id="Phobius"/>
    </source>
</evidence>
<comment type="caution">
    <text evidence="2">The sequence shown here is derived from an EMBL/GenBank/DDBJ whole genome shotgun (WGS) entry which is preliminary data.</text>
</comment>
<feature type="transmembrane region" description="Helical" evidence="1">
    <location>
        <begin position="21"/>
        <end position="42"/>
    </location>
</feature>
<dbReference type="AlphaFoldDB" id="A0A838BJ50"/>
<keyword evidence="1" id="KW-0812">Transmembrane</keyword>
<accession>A0A838BJ50</accession>
<gene>
    <name evidence="2" type="ORF">H0S73_05665</name>
</gene>
<keyword evidence="3" id="KW-1185">Reference proteome</keyword>
<dbReference type="Proteomes" id="UP000572984">
    <property type="component" value="Unassembled WGS sequence"/>
</dbReference>
<dbReference type="EMBL" id="JACDXJ010000001">
    <property type="protein sequence ID" value="MBA1155624.1"/>
    <property type="molecule type" value="Genomic_DNA"/>
</dbReference>
<organism evidence="2 3">
    <name type="scientific">Microvirga mediterraneensis</name>
    <dbReference type="NCBI Taxonomy" id="2754695"/>
    <lineage>
        <taxon>Bacteria</taxon>
        <taxon>Pseudomonadati</taxon>
        <taxon>Pseudomonadota</taxon>
        <taxon>Alphaproteobacteria</taxon>
        <taxon>Hyphomicrobiales</taxon>
        <taxon>Methylobacteriaceae</taxon>
        <taxon>Microvirga</taxon>
    </lineage>
</organism>
<reference evidence="2 3" key="1">
    <citation type="submission" date="2020-07" db="EMBL/GenBank/DDBJ databases">
        <title>Draft genome and description of Microvirga mediterraneensis Marseille-Q2068 sp. nov.</title>
        <authorList>
            <person name="Boxberger M."/>
        </authorList>
    </citation>
    <scope>NUCLEOTIDE SEQUENCE [LARGE SCALE GENOMIC DNA]</scope>
    <source>
        <strain evidence="2 3">Marseille-Q2068</strain>
    </source>
</reference>
<evidence type="ECO:0000313" key="3">
    <source>
        <dbReference type="Proteomes" id="UP000572984"/>
    </source>
</evidence>
<evidence type="ECO:0000313" key="2">
    <source>
        <dbReference type="EMBL" id="MBA1155624.1"/>
    </source>
</evidence>
<sequence>MTEPQLSSLRKDFRIFRDRGFLVTLALIGLLAAAAAIILVLATNEYGIPVRQFWP</sequence>
<proteinExistence type="predicted"/>